<reference evidence="13" key="1">
    <citation type="journal article" date="2019" name="Toxins">
        <title>Detection of Abrin-Like and Prepropulchellin-Like Toxin Genes and Transcripts Using Whole Genome Sequencing and Full-Length Transcript Sequencing of Abrus precatorius.</title>
        <authorList>
            <person name="Hovde B.T."/>
            <person name="Daligault H.E."/>
            <person name="Hanschen E.R."/>
            <person name="Kunde Y.A."/>
            <person name="Johnson M.B."/>
            <person name="Starkenburg S.R."/>
            <person name="Johnson S.L."/>
        </authorList>
    </citation>
    <scope>NUCLEOTIDE SEQUENCE [LARGE SCALE GENOMIC DNA]</scope>
</reference>
<evidence type="ECO:0000313" key="14">
    <source>
        <dbReference type="RefSeq" id="XP_027336405.1"/>
    </source>
</evidence>
<keyword evidence="13" id="KW-1185">Reference proteome</keyword>
<dbReference type="SUPFAM" id="SSF56112">
    <property type="entry name" value="Protein kinase-like (PK-like)"/>
    <property type="match status" value="1"/>
</dbReference>
<dbReference type="InterPro" id="IPR001245">
    <property type="entry name" value="Ser-Thr/Tyr_kinase_cat_dom"/>
</dbReference>
<keyword evidence="8" id="KW-0611">Plant defense</keyword>
<dbReference type="Gene3D" id="3.30.200.20">
    <property type="entry name" value="Phosphorylase Kinase, domain 1"/>
    <property type="match status" value="1"/>
</dbReference>
<dbReference type="Pfam" id="PF07714">
    <property type="entry name" value="PK_Tyr_Ser-Thr"/>
    <property type="match status" value="1"/>
</dbReference>
<evidence type="ECO:0000256" key="4">
    <source>
        <dbReference type="ARBA" id="ARBA00022527"/>
    </source>
</evidence>
<dbReference type="FunFam" id="1.10.510.10:FF:000258">
    <property type="entry name" value="Probable serine/threonine-protein kinase PBL8"/>
    <property type="match status" value="1"/>
</dbReference>
<dbReference type="AlphaFoldDB" id="A0A8B8JY83"/>
<accession>A0A8B8JY83</accession>
<keyword evidence="7" id="KW-0418">Kinase</keyword>
<sequence length="383" mass="42657">MGCFFSATARIKAESPPRNGLNSKDGGREEDGLSGVSSKVSSSSLLVIPQTEGEILQSTNLKSFTFNELRTATRNFRPDSMVGEGGFGCVYKGWIDEQTLAPTKPGTGMVIAVKRLNQEGYQGHSEWLTEINYLGQLRHPNLVKLVGYSLEDDHRILVYEFVAKCSLDNHLFRRSSYFQPLSWNIRMKVALDAAKGLAFLHSDEVDVIFRDFKTSNILLDSDYNAKLSDFGLAKNGPTDDKSHVSTRVLGTFGYAAPEYIATGHLTKKSDIYSFGVVLLEIMSGKRALDKNRPNGEHSLVEWAKPLLTSKRKISQVMDARIEGQYSLHEAMKVAHLAIQCLSVETKVRPNIDEVVRSLEQLQDSKDKVGAVGSSQLQYQTWKK</sequence>
<keyword evidence="3" id="KW-1003">Cell membrane</keyword>
<evidence type="ECO:0000256" key="6">
    <source>
        <dbReference type="ARBA" id="ARBA00022741"/>
    </source>
</evidence>
<evidence type="ECO:0000256" key="7">
    <source>
        <dbReference type="ARBA" id="ARBA00022777"/>
    </source>
</evidence>
<dbReference type="InterPro" id="IPR017441">
    <property type="entry name" value="Protein_kinase_ATP_BS"/>
</dbReference>
<evidence type="ECO:0000256" key="8">
    <source>
        <dbReference type="ARBA" id="ARBA00022821"/>
    </source>
</evidence>
<keyword evidence="9 10" id="KW-0067">ATP-binding</keyword>
<dbReference type="GO" id="GO:0005886">
    <property type="term" value="C:plasma membrane"/>
    <property type="evidence" value="ECO:0007669"/>
    <property type="project" value="UniProtKB-SubCell"/>
</dbReference>
<proteinExistence type="predicted"/>
<keyword evidence="4" id="KW-0723">Serine/threonine-protein kinase</keyword>
<evidence type="ECO:0000256" key="10">
    <source>
        <dbReference type="PROSITE-ProRule" id="PRU10141"/>
    </source>
</evidence>
<gene>
    <name evidence="14" type="primary">LOC113850188</name>
</gene>
<evidence type="ECO:0000256" key="1">
    <source>
        <dbReference type="ARBA" id="ARBA00004236"/>
    </source>
</evidence>
<dbReference type="InterPro" id="IPR000719">
    <property type="entry name" value="Prot_kinase_dom"/>
</dbReference>
<dbReference type="FunFam" id="3.30.200.20:FF:000228">
    <property type="entry name" value="Serine/threonine-protein kinase BIK1"/>
    <property type="match status" value="1"/>
</dbReference>
<dbReference type="GO" id="GO:0006952">
    <property type="term" value="P:defense response"/>
    <property type="evidence" value="ECO:0007669"/>
    <property type="project" value="UniProtKB-KW"/>
</dbReference>
<evidence type="ECO:0000256" key="3">
    <source>
        <dbReference type="ARBA" id="ARBA00022475"/>
    </source>
</evidence>
<dbReference type="Proteomes" id="UP000694853">
    <property type="component" value="Unplaced"/>
</dbReference>
<reference evidence="14" key="2">
    <citation type="submission" date="2025-08" db="UniProtKB">
        <authorList>
            <consortium name="RefSeq"/>
        </authorList>
    </citation>
    <scope>IDENTIFICATION</scope>
    <source>
        <tissue evidence="14">Young leaves</tissue>
    </source>
</reference>
<dbReference type="GO" id="GO:0004674">
    <property type="term" value="F:protein serine/threonine kinase activity"/>
    <property type="evidence" value="ECO:0007669"/>
    <property type="project" value="UniProtKB-KW"/>
</dbReference>
<comment type="subcellular location">
    <subcellularLocation>
        <location evidence="1">Cell membrane</location>
    </subcellularLocation>
</comment>
<dbReference type="RefSeq" id="XP_027336405.1">
    <property type="nucleotide sequence ID" value="XM_027480604.1"/>
</dbReference>
<dbReference type="KEGG" id="aprc:113850188"/>
<dbReference type="InterPro" id="IPR050823">
    <property type="entry name" value="Plant_Ser_Thr_Prot_Kinase"/>
</dbReference>
<feature type="region of interest" description="Disordered" evidence="11">
    <location>
        <begin position="14"/>
        <end position="37"/>
    </location>
</feature>
<dbReference type="PANTHER" id="PTHR45621">
    <property type="entry name" value="OS01G0588500 PROTEIN-RELATED"/>
    <property type="match status" value="1"/>
</dbReference>
<organism evidence="13 14">
    <name type="scientific">Abrus precatorius</name>
    <name type="common">Indian licorice</name>
    <name type="synonym">Glycine abrus</name>
    <dbReference type="NCBI Taxonomy" id="3816"/>
    <lineage>
        <taxon>Eukaryota</taxon>
        <taxon>Viridiplantae</taxon>
        <taxon>Streptophyta</taxon>
        <taxon>Embryophyta</taxon>
        <taxon>Tracheophyta</taxon>
        <taxon>Spermatophyta</taxon>
        <taxon>Magnoliopsida</taxon>
        <taxon>eudicotyledons</taxon>
        <taxon>Gunneridae</taxon>
        <taxon>Pentapetalae</taxon>
        <taxon>rosids</taxon>
        <taxon>fabids</taxon>
        <taxon>Fabales</taxon>
        <taxon>Fabaceae</taxon>
        <taxon>Papilionoideae</taxon>
        <taxon>50 kb inversion clade</taxon>
        <taxon>NPAAA clade</taxon>
        <taxon>indigoferoid/millettioid clade</taxon>
        <taxon>Abreae</taxon>
        <taxon>Abrus</taxon>
    </lineage>
</organism>
<evidence type="ECO:0000256" key="5">
    <source>
        <dbReference type="ARBA" id="ARBA00022679"/>
    </source>
</evidence>
<evidence type="ECO:0000256" key="9">
    <source>
        <dbReference type="ARBA" id="ARBA00022840"/>
    </source>
</evidence>
<name>A0A8B8JY83_ABRPR</name>
<dbReference type="GeneID" id="113850188"/>
<evidence type="ECO:0000259" key="12">
    <source>
        <dbReference type="PROSITE" id="PS50011"/>
    </source>
</evidence>
<dbReference type="PROSITE" id="PS50011">
    <property type="entry name" value="PROTEIN_KINASE_DOM"/>
    <property type="match status" value="1"/>
</dbReference>
<dbReference type="PROSITE" id="PS00107">
    <property type="entry name" value="PROTEIN_KINASE_ATP"/>
    <property type="match status" value="1"/>
</dbReference>
<evidence type="ECO:0000313" key="13">
    <source>
        <dbReference type="Proteomes" id="UP000694853"/>
    </source>
</evidence>
<keyword evidence="5" id="KW-0808">Transferase</keyword>
<keyword evidence="6 10" id="KW-0547">Nucleotide-binding</keyword>
<evidence type="ECO:0000256" key="11">
    <source>
        <dbReference type="SAM" id="MobiDB-lite"/>
    </source>
</evidence>
<dbReference type="EC" id="2.7.11.1" evidence="2"/>
<dbReference type="Gene3D" id="1.10.510.10">
    <property type="entry name" value="Transferase(Phosphotransferase) domain 1"/>
    <property type="match status" value="1"/>
</dbReference>
<protein>
    <recommendedName>
        <fullName evidence="2">non-specific serine/threonine protein kinase</fullName>
        <ecNumber evidence="2">2.7.11.1</ecNumber>
    </recommendedName>
</protein>
<feature type="binding site" evidence="10">
    <location>
        <position position="114"/>
    </location>
    <ligand>
        <name>ATP</name>
        <dbReference type="ChEBI" id="CHEBI:30616"/>
    </ligand>
</feature>
<dbReference type="InterPro" id="IPR011009">
    <property type="entry name" value="Kinase-like_dom_sf"/>
</dbReference>
<dbReference type="CDD" id="cd14066">
    <property type="entry name" value="STKc_IRAK"/>
    <property type="match status" value="1"/>
</dbReference>
<evidence type="ECO:0000256" key="2">
    <source>
        <dbReference type="ARBA" id="ARBA00012513"/>
    </source>
</evidence>
<keyword evidence="3" id="KW-0472">Membrane</keyword>
<dbReference type="OrthoDB" id="4062651at2759"/>
<dbReference type="GO" id="GO:0005524">
    <property type="term" value="F:ATP binding"/>
    <property type="evidence" value="ECO:0007669"/>
    <property type="project" value="UniProtKB-UniRule"/>
</dbReference>
<feature type="domain" description="Protein kinase" evidence="12">
    <location>
        <begin position="76"/>
        <end position="361"/>
    </location>
</feature>